<evidence type="ECO:0000313" key="7">
    <source>
        <dbReference type="Proteomes" id="UP000029846"/>
    </source>
</evidence>
<dbReference type="CDD" id="cd17370">
    <property type="entry name" value="MFS_MJ1317_like"/>
    <property type="match status" value="1"/>
</dbReference>
<dbReference type="Proteomes" id="UP000029846">
    <property type="component" value="Unassembled WGS sequence"/>
</dbReference>
<evidence type="ECO:0000256" key="4">
    <source>
        <dbReference type="SAM" id="Phobius"/>
    </source>
</evidence>
<dbReference type="GO" id="GO:0022857">
    <property type="term" value="F:transmembrane transporter activity"/>
    <property type="evidence" value="ECO:0007669"/>
    <property type="project" value="InterPro"/>
</dbReference>
<dbReference type="SUPFAM" id="SSF103473">
    <property type="entry name" value="MFS general substrate transporter"/>
    <property type="match status" value="1"/>
</dbReference>
<dbReference type="AlphaFoldDB" id="A0A099EV21"/>
<keyword evidence="3 4" id="KW-0472">Membrane</keyword>
<feature type="transmembrane region" description="Helical" evidence="4">
    <location>
        <begin position="258"/>
        <end position="277"/>
    </location>
</feature>
<feature type="transmembrane region" description="Helical" evidence="4">
    <location>
        <begin position="180"/>
        <end position="199"/>
    </location>
</feature>
<dbReference type="STRING" id="376733.SAMN04487972_1439"/>
<organism evidence="6 7">
    <name type="scientific">Paracoccus halophilus</name>
    <dbReference type="NCBI Taxonomy" id="376733"/>
    <lineage>
        <taxon>Bacteria</taxon>
        <taxon>Pseudomonadati</taxon>
        <taxon>Pseudomonadota</taxon>
        <taxon>Alphaproteobacteria</taxon>
        <taxon>Rhodobacterales</taxon>
        <taxon>Paracoccaceae</taxon>
        <taxon>Paracoccus</taxon>
    </lineage>
</organism>
<feature type="transmembrane region" description="Helical" evidence="4">
    <location>
        <begin position="318"/>
        <end position="336"/>
    </location>
</feature>
<feature type="transmembrane region" description="Helical" evidence="4">
    <location>
        <begin position="12"/>
        <end position="31"/>
    </location>
</feature>
<dbReference type="EMBL" id="JRKN01000047">
    <property type="protein sequence ID" value="KGJ02074.1"/>
    <property type="molecule type" value="Genomic_DNA"/>
</dbReference>
<keyword evidence="2 4" id="KW-1133">Transmembrane helix</keyword>
<name>A0A099EV21_9RHOB</name>
<dbReference type="Gene3D" id="1.20.1250.20">
    <property type="entry name" value="MFS general substrate transporter like domains"/>
    <property type="match status" value="1"/>
</dbReference>
<feature type="domain" description="Major facilitator superfamily (MFS) profile" evidence="5">
    <location>
        <begin position="21"/>
        <end position="401"/>
    </location>
</feature>
<evidence type="ECO:0000259" key="5">
    <source>
        <dbReference type="PROSITE" id="PS50850"/>
    </source>
</evidence>
<sequence length="403" mass="41634">MPELNPAQTSAASIQPAIPATVWMLGIVSLLMDVSSEMINALLPLYLAGGIGASALGIGFIEGLSVAVATATKFLSGVLSDIGGRAKPLAVLGYGLGALSRLIFPWAVSLDQIVLAKAMDRIGKGIRGAPRDAIVAAVSPPEIRGASFGLRKSLDTLGGFIGPLVAIGAMILLAGDIPSVFWLAAIPAGLCMVVLVLFVKEPAGRHPIPRGSFRLAEAFRLNRAVWAVIGLASIIMLARFSEAFVLLKALEAGFMPAWVPLSLVIMHAAYGLTAFPVGRLSDRIGTYGLLLWSLGFLIAAHLMLAFAATVWAYVLGTVLWGLHMGFSQGLLGAMIAKATPDVLKGSAFGTFNLVTGAVVLAGNTLAGWLWHSAGSATPFLVGAGLSIVAMIGIASGPCRSSRG</sequence>
<dbReference type="PROSITE" id="PS50850">
    <property type="entry name" value="MFS"/>
    <property type="match status" value="1"/>
</dbReference>
<dbReference type="InterPro" id="IPR011701">
    <property type="entry name" value="MFS"/>
</dbReference>
<dbReference type="OrthoDB" id="9803985at2"/>
<dbReference type="PANTHER" id="PTHR23518">
    <property type="entry name" value="C-METHYLTRANSFERASE"/>
    <property type="match status" value="1"/>
</dbReference>
<reference evidence="6 7" key="1">
    <citation type="submission" date="2014-09" db="EMBL/GenBank/DDBJ databases">
        <authorList>
            <person name="McGinnis J.M."/>
            <person name="Wolfgang W.J."/>
        </authorList>
    </citation>
    <scope>NUCLEOTIDE SEQUENCE [LARGE SCALE GENOMIC DNA]</scope>
    <source>
        <strain evidence="6 7">JCM 14014</strain>
    </source>
</reference>
<proteinExistence type="predicted"/>
<feature type="transmembrane region" description="Helical" evidence="4">
    <location>
        <begin position="289"/>
        <end position="312"/>
    </location>
</feature>
<dbReference type="InterPro" id="IPR020846">
    <property type="entry name" value="MFS_dom"/>
</dbReference>
<accession>A0A099EV21</accession>
<feature type="transmembrane region" description="Helical" evidence="4">
    <location>
        <begin position="89"/>
        <end position="108"/>
    </location>
</feature>
<evidence type="ECO:0000313" key="6">
    <source>
        <dbReference type="EMBL" id="KGJ02074.1"/>
    </source>
</evidence>
<dbReference type="Pfam" id="PF07690">
    <property type="entry name" value="MFS_1"/>
    <property type="match status" value="2"/>
</dbReference>
<keyword evidence="1 4" id="KW-0812">Transmembrane</keyword>
<evidence type="ECO:0000256" key="1">
    <source>
        <dbReference type="ARBA" id="ARBA00022692"/>
    </source>
</evidence>
<evidence type="ECO:0000256" key="2">
    <source>
        <dbReference type="ARBA" id="ARBA00022989"/>
    </source>
</evidence>
<dbReference type="InterPro" id="IPR036259">
    <property type="entry name" value="MFS_trans_sf"/>
</dbReference>
<protein>
    <submittedName>
        <fullName evidence="6">MFS transporter</fullName>
    </submittedName>
</protein>
<gene>
    <name evidence="6" type="ORF">IT41_18565</name>
</gene>
<dbReference type="PANTHER" id="PTHR23518:SF2">
    <property type="entry name" value="MAJOR FACILITATOR SUPERFAMILY TRANSPORTER"/>
    <property type="match status" value="1"/>
</dbReference>
<feature type="transmembrane region" description="Helical" evidence="4">
    <location>
        <begin position="154"/>
        <end position="174"/>
    </location>
</feature>
<feature type="transmembrane region" description="Helical" evidence="4">
    <location>
        <begin position="348"/>
        <end position="370"/>
    </location>
</feature>
<feature type="transmembrane region" description="Helical" evidence="4">
    <location>
        <begin position="376"/>
        <end position="394"/>
    </location>
</feature>
<dbReference type="eggNOG" id="COG2814">
    <property type="taxonomic scope" value="Bacteria"/>
</dbReference>
<reference evidence="6 7" key="2">
    <citation type="submission" date="2014-10" db="EMBL/GenBank/DDBJ databases">
        <title>Paracoccus sanguinis sp. nov., isolated from clinical specimens of New York State patients.</title>
        <authorList>
            <person name="Mingle L.A."/>
            <person name="Cole J.A."/>
            <person name="Lapierre P."/>
            <person name="Musser K.A."/>
        </authorList>
    </citation>
    <scope>NUCLEOTIDE SEQUENCE [LARGE SCALE GENOMIC DNA]</scope>
    <source>
        <strain evidence="6 7">JCM 14014</strain>
    </source>
</reference>
<evidence type="ECO:0000256" key="3">
    <source>
        <dbReference type="ARBA" id="ARBA00023136"/>
    </source>
</evidence>
<feature type="transmembrane region" description="Helical" evidence="4">
    <location>
        <begin position="220"/>
        <end position="238"/>
    </location>
</feature>
<keyword evidence="7" id="KW-1185">Reference proteome</keyword>
<comment type="caution">
    <text evidence="6">The sequence shown here is derived from an EMBL/GenBank/DDBJ whole genome shotgun (WGS) entry which is preliminary data.</text>
</comment>
<feature type="transmembrane region" description="Helical" evidence="4">
    <location>
        <begin position="43"/>
        <end position="69"/>
    </location>
</feature>